<organism evidence="2 3">
    <name type="scientific">Halomicrobium zhouii</name>
    <dbReference type="NCBI Taxonomy" id="767519"/>
    <lineage>
        <taxon>Archaea</taxon>
        <taxon>Methanobacteriati</taxon>
        <taxon>Methanobacteriota</taxon>
        <taxon>Stenosarchaea group</taxon>
        <taxon>Halobacteria</taxon>
        <taxon>Halobacteriales</taxon>
        <taxon>Haloarculaceae</taxon>
        <taxon>Halomicrobium</taxon>
    </lineage>
</organism>
<dbReference type="RefSeq" id="WP_089817357.1">
    <property type="nucleotide sequence ID" value="NZ_FOZK01000003.1"/>
</dbReference>
<sequence length="162" mass="16902">MKQLGHYGTALLLYSPVALFLLASGEDALALGGGALAITLAMAPDCDRPIPFVDHRGPTHTFGFAILVGLLVGAAGWVVGSQVDAAAAQTFGRFAFAVGALTVVSHLLADVITPMGIRPFWPLSDRHFTLDLVYAKNWAANVLLFVLGAVATLLVVFASRGA</sequence>
<protein>
    <submittedName>
        <fullName evidence="2">Inner membrane protein</fullName>
    </submittedName>
</protein>
<evidence type="ECO:0000256" key="1">
    <source>
        <dbReference type="SAM" id="Phobius"/>
    </source>
</evidence>
<dbReference type="EMBL" id="FOZK01000003">
    <property type="protein sequence ID" value="SFS06256.1"/>
    <property type="molecule type" value="Genomic_DNA"/>
</dbReference>
<dbReference type="OrthoDB" id="118042at2157"/>
<feature type="transmembrane region" description="Helical" evidence="1">
    <location>
        <begin position="91"/>
        <end position="117"/>
    </location>
</feature>
<dbReference type="InterPro" id="IPR007404">
    <property type="entry name" value="YdjM-like"/>
</dbReference>
<reference evidence="2 3" key="1">
    <citation type="submission" date="2016-10" db="EMBL/GenBank/DDBJ databases">
        <authorList>
            <person name="de Groot N.N."/>
        </authorList>
    </citation>
    <scope>NUCLEOTIDE SEQUENCE [LARGE SCALE GENOMIC DNA]</scope>
    <source>
        <strain evidence="2 3">CGMCC 1.10457</strain>
    </source>
</reference>
<proteinExistence type="predicted"/>
<feature type="transmembrane region" description="Helical" evidence="1">
    <location>
        <begin position="137"/>
        <end position="158"/>
    </location>
</feature>
<accession>A0A1I6LS42</accession>
<keyword evidence="3" id="KW-1185">Reference proteome</keyword>
<dbReference type="Proteomes" id="UP000199062">
    <property type="component" value="Unassembled WGS sequence"/>
</dbReference>
<dbReference type="Pfam" id="PF04307">
    <property type="entry name" value="YdjM"/>
    <property type="match status" value="1"/>
</dbReference>
<gene>
    <name evidence="2" type="ORF">SAMN05216559_3003</name>
</gene>
<keyword evidence="1" id="KW-1133">Transmembrane helix</keyword>
<dbReference type="AlphaFoldDB" id="A0A1I6LS42"/>
<name>A0A1I6LS42_9EURY</name>
<evidence type="ECO:0000313" key="2">
    <source>
        <dbReference type="EMBL" id="SFS06256.1"/>
    </source>
</evidence>
<evidence type="ECO:0000313" key="3">
    <source>
        <dbReference type="Proteomes" id="UP000199062"/>
    </source>
</evidence>
<feature type="transmembrane region" description="Helical" evidence="1">
    <location>
        <begin position="61"/>
        <end position="79"/>
    </location>
</feature>
<keyword evidence="1" id="KW-0472">Membrane</keyword>
<keyword evidence="1" id="KW-0812">Transmembrane</keyword>